<evidence type="ECO:0000313" key="3">
    <source>
        <dbReference type="EMBL" id="KAK8884176.1"/>
    </source>
</evidence>
<sequence length="2322" mass="266713">MHSNRLAQSLNVLSCKPVTNQPIIRQTKAQKYFQQTAVLPKSLKDDMMLSMNNPEIDGRPSKPVSVEVETLDENDPFYQIERVTNKIGNLVTNYEEQAEQEHYAMLQELDSNFQINNYDPKEILDESRKAVDDLMNKAKVLKETQAGMLDDLSDWFSREEKSLKDADLTSNVSLDTSVPVTTDDLLQVLQSSAGTSQERITRAIALHGDIVSHAFFAIHELKRKNHDQEVLISDLQHQLSETSSRKIQRQQSSLRPGSSESQKRLQEALMRISSQDETIKRLNERIEQLVGESVLKSRLDDNSEKDETSALLKAHDVLSMEMKISKQTTEIATLTDQLFSLKHELHSVEAEKSFLESEISSYKEKIDLEKTRYESLQKQMLELVNEQEDNKNGNNEEKKKIKKLTEKVVELQNDIQKLNDKILNDKKLAFQEAEIRVKELRKEFEAREIELKKRQLNEAIDSSQQTKYYEALQLQHSNEMSLMKRNCDDTIESLKKKFENDKDLLEKEFTEKIKSFQKQLKDVSNIDITKLIDSMERSNEAKIIEIKKSYADKLDDQRNEFQKHLDSLNEELKKKEIEIINLNAEIDEYKANNKLFELPNDELQNLIKQLKGKIADYEEKMKAMSEEFQKEKDAEIEAVRGEFIDQYAKCKEFEEMNKKLKIQIGLLKEQIQKGTNDDSIIELTNNLAHQSYELNEAKEKLEEFNKKLNDSQNKIIELTKENNELKSELEEPKKVKLLDFIYCEQFALSRPIEAKSPAVIYQPEPHQRFLMKYEIAASVEPRLQEHVNKLKAKPVIDNNSLFINEIKEQEVIEKVQDDTEKVQNVIEKNCDDTEKVQNAIEKNCDDTEKVQNVSEKVQVTDIKSENLKIQSKLFLKLDFSPVVFSEEKEIDEKRSNLLCLSSFEIVDVHEKAAKVLSFAYPMKFFIEPFNDKEMVIFKEKQSSRKADEPTTSTFVHVAQLGFHMNESLFVDSSNNDRKECLNVAVQVDIQKKPENPQKPFLSHQPALEIFAVTASTVEPEEPIVLEPSNVVSSNVDSIKDKEEKEEMVLVTNLGDLIDIPKIEEVNSSTQIEAANAVSKMVIQETAVLSKKLQLVVSEIQSIDQEPDPMKRLQMQETLGIQLDVEKDSLISQMRERITELEQMMNKVVENKTETENVKVKDSETNVNEITETENDVIENEALIESSVLMSSSYTQTDLVELENVGTTSTDFSSPEDLEVKESTKKMQMSSTLTLINEQMNDHELGISSPSQILDVDLPKTVDLSTEFGVQYVQITPYSQRSQVEDGSEKSSIVLQITGKIECDYGYNQSFTQTSTNEQFSVIPQNRPSLSVVEQDMIEVSTEKTYASIGVSNSSEPLQEGRQIIIEEDEKGVKRGRVNLNNVKTATLSTFSKQNFFNIITKNVLDIKPISLKGDVRVAQIQSQAEQISELKKHILRLQFSSPENIPHLISTVESDISHINENINAIQSSSTGVLMKRKEIEADKKSVSKNSNNLSSTAMLREAIETSFEMSTVLLKNDSNLISSQNSIFTKLNEATNNFLNEMSKPAGATTECQSKFLRQINDISNEFSTSLTAIQATIRNDENMKESLENCKEQLHLHEKFIESLQKENLDLKLGTGKSHIVQQLADIKDELDNLIHQGGSQNHLIKSFKEAQKIIPKVANRGRNDNIARQAGVSLILDRIIHLSRPKQTQTNNNNENEDDCCDCDCDWEAILSLLGEAVVMLDEHDAKMRARKIIDELNLQIKMLQSDVTKLQTDLIIAGRDLQVADDKYVAHVRSLQRSLEASQEQARMLERELETAKAIQSNKDKETRYRTLENELEVMRHADRKRLEELSEMAKKNSELTHENKRLEEELTKIREMYSALFNQCTDTQTANDSLKSKTEEIFQEAEIAKQKAQALDKIRQSASLQANDLAKQLSLLVGENAQLQNMLIKSQQKERELENSLFQLKNLGPSKFEENFESEVPPVENFAINSNTKVIKIYQQRIDDYMNLLAKNGNDLVDLRARHATDQKSIIMIQNEMRRNQNEFKINQLRYDCAKKENSLLAKTIANRDETIRMLKREIERLRSLLKVQGPLKQKIQLFEKEKNTTEIDYINTQNELQKTKLQRDKYAPKNPKVSSYFDGILQRQQETLARLDKRRKELREIEEKNKIETLRAVSQVVNLAELQIPEEVILNLMPKPKPARHLQQQSKLIEMQREKNLIEEANLRKDVNFKDVNEPTKFDTLNAYSSSFQNQQSTLLNSSSYASHLSKSAQPHYMKQPSYADTLQMIGNLAGQKSPRTLQEMLRNSRHNKIMLPVQQIPPKKKNDTKSILSIKPLRK</sequence>
<protein>
    <submittedName>
        <fullName evidence="3">Uncharacterized protein</fullName>
    </submittedName>
</protein>
<dbReference type="PANTHER" id="PTHR23159:SF31">
    <property type="entry name" value="CENTROSOME-ASSOCIATED PROTEIN CEP250 ISOFORM X1"/>
    <property type="match status" value="1"/>
</dbReference>
<evidence type="ECO:0000256" key="1">
    <source>
        <dbReference type="SAM" id="Coils"/>
    </source>
</evidence>
<feature type="coiled-coil region" evidence="1">
    <location>
        <begin position="2127"/>
        <end position="2157"/>
    </location>
</feature>
<feature type="coiled-coil region" evidence="1">
    <location>
        <begin position="331"/>
        <end position="466"/>
    </location>
</feature>
<organism evidence="3 4">
    <name type="scientific">Tritrichomonas musculus</name>
    <dbReference type="NCBI Taxonomy" id="1915356"/>
    <lineage>
        <taxon>Eukaryota</taxon>
        <taxon>Metamonada</taxon>
        <taxon>Parabasalia</taxon>
        <taxon>Tritrichomonadida</taxon>
        <taxon>Tritrichomonadidae</taxon>
        <taxon>Tritrichomonas</taxon>
    </lineage>
</organism>
<feature type="coiled-coil region" evidence="1">
    <location>
        <begin position="1730"/>
        <end position="1868"/>
    </location>
</feature>
<feature type="coiled-coil region" evidence="1">
    <location>
        <begin position="551"/>
        <end position="728"/>
    </location>
</feature>
<evidence type="ECO:0000256" key="2">
    <source>
        <dbReference type="SAM" id="MobiDB-lite"/>
    </source>
</evidence>
<gene>
    <name evidence="3" type="ORF">M9Y10_043282</name>
</gene>
<feature type="compositionally biased region" description="Polar residues" evidence="2">
    <location>
        <begin position="249"/>
        <end position="260"/>
    </location>
</feature>
<comment type="caution">
    <text evidence="3">The sequence shown here is derived from an EMBL/GenBank/DDBJ whole genome shotgun (WGS) entry which is preliminary data.</text>
</comment>
<dbReference type="PANTHER" id="PTHR23159">
    <property type="entry name" value="CENTROSOMAL PROTEIN 2"/>
    <property type="match status" value="1"/>
</dbReference>
<keyword evidence="1" id="KW-0175">Coiled coil</keyword>
<evidence type="ECO:0000313" key="4">
    <source>
        <dbReference type="Proteomes" id="UP001470230"/>
    </source>
</evidence>
<dbReference type="Proteomes" id="UP001470230">
    <property type="component" value="Unassembled WGS sequence"/>
</dbReference>
<reference evidence="3 4" key="1">
    <citation type="submission" date="2024-04" db="EMBL/GenBank/DDBJ databases">
        <title>Tritrichomonas musculus Genome.</title>
        <authorList>
            <person name="Alves-Ferreira E."/>
            <person name="Grigg M."/>
            <person name="Lorenzi H."/>
            <person name="Galac M."/>
        </authorList>
    </citation>
    <scope>NUCLEOTIDE SEQUENCE [LARGE SCALE GENOMIC DNA]</scope>
    <source>
        <strain evidence="3 4">EAF2021</strain>
    </source>
</reference>
<accession>A0ABR2JZL1</accession>
<dbReference type="EMBL" id="JAPFFF010000008">
    <property type="protein sequence ID" value="KAK8884176.1"/>
    <property type="molecule type" value="Genomic_DNA"/>
</dbReference>
<feature type="region of interest" description="Disordered" evidence="2">
    <location>
        <begin position="242"/>
        <end position="262"/>
    </location>
</feature>
<feature type="coiled-coil region" evidence="1">
    <location>
        <begin position="1130"/>
        <end position="1157"/>
    </location>
</feature>
<keyword evidence="4" id="KW-1185">Reference proteome</keyword>
<feature type="coiled-coil region" evidence="1">
    <location>
        <begin position="265"/>
        <end position="292"/>
    </location>
</feature>
<name>A0ABR2JZL1_9EUKA</name>
<feature type="region of interest" description="Disordered" evidence="2">
    <location>
        <begin position="1205"/>
        <end position="1225"/>
    </location>
</feature>
<proteinExistence type="predicted"/>